<organism evidence="2 3">
    <name type="scientific">Trametes cubensis</name>
    <dbReference type="NCBI Taxonomy" id="1111947"/>
    <lineage>
        <taxon>Eukaryota</taxon>
        <taxon>Fungi</taxon>
        <taxon>Dikarya</taxon>
        <taxon>Basidiomycota</taxon>
        <taxon>Agaricomycotina</taxon>
        <taxon>Agaricomycetes</taxon>
        <taxon>Polyporales</taxon>
        <taxon>Polyporaceae</taxon>
        <taxon>Trametes</taxon>
    </lineage>
</organism>
<dbReference type="Proteomes" id="UP001215151">
    <property type="component" value="Unassembled WGS sequence"/>
</dbReference>
<proteinExistence type="predicted"/>
<evidence type="ECO:0000313" key="2">
    <source>
        <dbReference type="EMBL" id="KAJ8482080.1"/>
    </source>
</evidence>
<reference evidence="2" key="1">
    <citation type="submission" date="2022-11" db="EMBL/GenBank/DDBJ databases">
        <title>Genome Sequence of Cubamyces cubensis.</title>
        <authorList>
            <person name="Buettner E."/>
        </authorList>
    </citation>
    <scope>NUCLEOTIDE SEQUENCE</scope>
    <source>
        <strain evidence="2">MPL-01</strain>
    </source>
</reference>
<evidence type="ECO:0000256" key="1">
    <source>
        <dbReference type="SAM" id="MobiDB-lite"/>
    </source>
</evidence>
<name>A0AAD7TTR8_9APHY</name>
<feature type="region of interest" description="Disordered" evidence="1">
    <location>
        <begin position="305"/>
        <end position="326"/>
    </location>
</feature>
<evidence type="ECO:0000313" key="3">
    <source>
        <dbReference type="Proteomes" id="UP001215151"/>
    </source>
</evidence>
<keyword evidence="3" id="KW-1185">Reference proteome</keyword>
<dbReference type="AlphaFoldDB" id="A0AAD7TTR8"/>
<protein>
    <submittedName>
        <fullName evidence="2">Uncharacterized protein</fullName>
    </submittedName>
</protein>
<gene>
    <name evidence="2" type="ORF">ONZ51_g5593</name>
</gene>
<accession>A0AAD7TTR8</accession>
<dbReference type="EMBL" id="JAPEVG010000122">
    <property type="protein sequence ID" value="KAJ8482080.1"/>
    <property type="molecule type" value="Genomic_DNA"/>
</dbReference>
<comment type="caution">
    <text evidence="2">The sequence shown here is derived from an EMBL/GenBank/DDBJ whole genome shotgun (WGS) entry which is preliminary data.</text>
</comment>
<sequence>MAAYGILETHRQIAATGKCHNHPMEINPFTILIPSSSLSCAGAARSRYPWSSLQEGHHDARGPRGIFVDFDCSPTPEIPGFEDFQALRSTWVAPMCTARATAMRFEAPTSTSIHFRKMPTLSDKAKSAYVRLHGEDRYLRYCDGPNRDTYHGGVHPPIARPGDLRARVDSQQFRNRLWYDAESMFWALYATLLRVVPLEGAIETKESAKCLRYDWGVLEEYTIPLPLIRRDCREQLVSEGDYVFSAAFLPGMVGVADLLYAMAGQVVPCYALMDQPPLLEDHLHEAMQRLILDYLVENQETPIPLKPGSFRRPAVPTRVDEDDADT</sequence>